<dbReference type="Gene3D" id="4.10.240.10">
    <property type="entry name" value="Zn(2)-C6 fungal-type DNA-binding domain"/>
    <property type="match status" value="1"/>
</dbReference>
<organism evidence="3 5">
    <name type="scientific">Candida glabrata</name>
    <name type="common">Yeast</name>
    <name type="synonym">Torulopsis glabrata</name>
    <dbReference type="NCBI Taxonomy" id="5478"/>
    <lineage>
        <taxon>Eukaryota</taxon>
        <taxon>Fungi</taxon>
        <taxon>Dikarya</taxon>
        <taxon>Ascomycota</taxon>
        <taxon>Saccharomycotina</taxon>
        <taxon>Saccharomycetes</taxon>
        <taxon>Saccharomycetales</taxon>
        <taxon>Saccharomycetaceae</taxon>
        <taxon>Nakaseomyces</taxon>
    </lineage>
</organism>
<evidence type="ECO:0000313" key="4">
    <source>
        <dbReference type="EMBL" id="KTB04946.1"/>
    </source>
</evidence>
<proteinExistence type="predicted"/>
<dbReference type="GO" id="GO:0000981">
    <property type="term" value="F:DNA-binding transcription factor activity, RNA polymerase II-specific"/>
    <property type="evidence" value="ECO:0007669"/>
    <property type="project" value="InterPro"/>
</dbReference>
<dbReference type="InterPro" id="IPR001138">
    <property type="entry name" value="Zn2Cys6_DnaBD"/>
</dbReference>
<dbReference type="PROSITE" id="PS50048">
    <property type="entry name" value="ZN2_CY6_FUNGAL_2"/>
    <property type="match status" value="1"/>
</dbReference>
<name>A0A0W0D4V4_CANGB</name>
<feature type="compositionally biased region" description="Low complexity" evidence="1">
    <location>
        <begin position="700"/>
        <end position="724"/>
    </location>
</feature>
<evidence type="ECO:0000313" key="3">
    <source>
        <dbReference type="EMBL" id="KTB01145.1"/>
    </source>
</evidence>
<dbReference type="InterPro" id="IPR052693">
    <property type="entry name" value="Yeast_MDR_Regulatory"/>
</dbReference>
<dbReference type="EMBL" id="LLZZ01000115">
    <property type="protein sequence ID" value="KTB04946.1"/>
    <property type="molecule type" value="Genomic_DNA"/>
</dbReference>
<evidence type="ECO:0000256" key="1">
    <source>
        <dbReference type="SAM" id="MobiDB-lite"/>
    </source>
</evidence>
<dbReference type="Proteomes" id="UP000054886">
    <property type="component" value="Unassembled WGS sequence"/>
</dbReference>
<protein>
    <submittedName>
        <fullName evidence="3">Zinc finger transcription factor YRM1</fullName>
    </submittedName>
</protein>
<evidence type="ECO:0000313" key="5">
    <source>
        <dbReference type="Proteomes" id="UP000054886"/>
    </source>
</evidence>
<feature type="compositionally biased region" description="Low complexity" evidence="1">
    <location>
        <begin position="740"/>
        <end position="760"/>
    </location>
</feature>
<dbReference type="PROSITE" id="PS00463">
    <property type="entry name" value="ZN2_CY6_FUNGAL_1"/>
    <property type="match status" value="1"/>
</dbReference>
<dbReference type="GO" id="GO:0008270">
    <property type="term" value="F:zinc ion binding"/>
    <property type="evidence" value="ECO:0007669"/>
    <property type="project" value="InterPro"/>
</dbReference>
<dbReference type="VEuPathDB" id="FungiDB:B1J91_L04576g"/>
<dbReference type="InterPro" id="IPR036864">
    <property type="entry name" value="Zn2-C6_fun-type_DNA-bd_sf"/>
</dbReference>
<dbReference type="SMART" id="SM00066">
    <property type="entry name" value="GAL4"/>
    <property type="match status" value="1"/>
</dbReference>
<dbReference type="VEuPathDB" id="FungiDB:GVI51_L04411"/>
<sequence>MLVSTSEGQSVEPSVDTKSILNGNVKKRSKRVKKKVIRTCAFCRRRKLKCDNARPMCSTCVSRKFSTCIYEDTVDTRKVKLEEVFDSVPNLTLLKKVEELEKALQAVDPDTAAKISHQENSVVNPVADIFFLQSKGSGRKILYGPTSSRTYIRLQSQDFLERFKQLYAKVKEERNKWKSKNKLSVLKELEVIDGEFELGDTRSLFTQAVAALPSYEATRRAIQQFFDNTLFHEISSTLDFSKVMNDFYQEFEPGEYINDGKERRIAGVKVSQKRNFYKMAVIVMIVCLQHYNEGVPIAIQRFHIALSGTTTSKILYLERTQFLLLRYYYRELYAPCGDEIHMLNLVDTLCTSATNIGLHLNHSIYEGQEASIGSMKAMENLWIWVIYADVNTSLHVGRPLLINRDLLDDSLPSVLDNDTDKPGSYYWKLKRLLKIARRHIHGIYNRRVIPNLVQYSEDIAQYIEKEFPELYRYTTYEGIDAQSASDYRVLTLAMNLSITYYSLRFIVTKERSLELKNNILQQSLIGVSMVVNLTLYCYTQDLHYYPDAVGTSKYITPYLSFSLSATNTLFQKAITLFCAMLYYKLTLFERGKFLKKELKDIDQHDLTTLRVAPGRNISLISSFRVYSDLFDRWHNGNASKGMMEVVVRSHTFIVSLALERVNRTLLAKIIEYRTKAEDVWIPLEEMENGVAATSGSMAPPAQIQHEPQQVQPQQAQQTQVQPHTHMAHAHEGSTNGSGVSTRTHSSGTSQGTSQGTSVGMQGNGCPSRIMDVETPLSMVSPVITRDKSANGSIAGSDISSMYADEILNVPNVDIAADSFLDMDSTEPEDENSNKLAQMLADEFWTNYNSGFPDIVDRIDYNTLFE</sequence>
<accession>A0A0W0D4V4</accession>
<dbReference type="VEuPathDB" id="FungiDB:CAGL0L04576g"/>
<dbReference type="PANTHER" id="PTHR31405:SF8">
    <property type="entry name" value="TRANSCRIPTION FACTOR PDR8-RELATED"/>
    <property type="match status" value="1"/>
</dbReference>
<feature type="region of interest" description="Disordered" evidence="1">
    <location>
        <begin position="692"/>
        <end position="764"/>
    </location>
</feature>
<dbReference type="AlphaFoldDB" id="A0A0W0D4V4"/>
<feature type="domain" description="Zn(2)-C6 fungal-type" evidence="2">
    <location>
        <begin position="39"/>
        <end position="70"/>
    </location>
</feature>
<dbReference type="CDD" id="cd00067">
    <property type="entry name" value="GAL4"/>
    <property type="match status" value="1"/>
</dbReference>
<dbReference type="PANTHER" id="PTHR31405">
    <property type="entry name" value="TRANSCRIPTION FACTOR PDR8-RELATED"/>
    <property type="match status" value="1"/>
</dbReference>
<comment type="caution">
    <text evidence="3">The sequence shown here is derived from an EMBL/GenBank/DDBJ whole genome shotgun (WGS) entry which is preliminary data.</text>
</comment>
<dbReference type="VEuPathDB" id="FungiDB:GWK60_L10637"/>
<dbReference type="SUPFAM" id="SSF57701">
    <property type="entry name" value="Zn2/Cys6 DNA-binding domain"/>
    <property type="match status" value="1"/>
</dbReference>
<evidence type="ECO:0000259" key="2">
    <source>
        <dbReference type="PROSITE" id="PS50048"/>
    </source>
</evidence>
<dbReference type="Pfam" id="PF00172">
    <property type="entry name" value="Zn_clus"/>
    <property type="match status" value="1"/>
</dbReference>
<dbReference type="EMBL" id="LLZZ01000132">
    <property type="protein sequence ID" value="KTB01145.1"/>
    <property type="molecule type" value="Genomic_DNA"/>
</dbReference>
<dbReference type="CDD" id="cd12148">
    <property type="entry name" value="fungal_TF_MHR"/>
    <property type="match status" value="1"/>
</dbReference>
<gene>
    <name evidence="3" type="ORF">AO440_004631</name>
    <name evidence="4" type="ORF">AO440_004955</name>
</gene>
<reference evidence="3 5" key="1">
    <citation type="submission" date="2015-10" db="EMBL/GenBank/DDBJ databases">
        <title>Draft genomes sequences of Candida glabrata isolates 1A, 1B, 2A, 2B, 3A and 3B.</title>
        <authorList>
            <person name="Haavelsrud O.E."/>
            <person name="Gaustad P."/>
        </authorList>
    </citation>
    <scope>NUCLEOTIDE SEQUENCE [LARGE SCALE GENOMIC DNA]</scope>
    <source>
        <strain evidence="3">910700640</strain>
    </source>
</reference>